<gene>
    <name evidence="3" type="ORF">BST92_09580</name>
</gene>
<dbReference type="OrthoDB" id="7478530at2"/>
<dbReference type="RefSeq" id="WP_105071251.1">
    <property type="nucleotide sequence ID" value="NZ_MTPW01000001.1"/>
</dbReference>
<evidence type="ECO:0000313" key="3">
    <source>
        <dbReference type="EMBL" id="PQJ32158.1"/>
    </source>
</evidence>
<dbReference type="InterPro" id="IPR008207">
    <property type="entry name" value="Sig_transdc_His_kin_Hpt_dom"/>
</dbReference>
<dbReference type="GO" id="GO:0004672">
    <property type="term" value="F:protein kinase activity"/>
    <property type="evidence" value="ECO:0007669"/>
    <property type="project" value="UniProtKB-ARBA"/>
</dbReference>
<feature type="modified residue" description="Phosphohistidine" evidence="1">
    <location>
        <position position="57"/>
    </location>
</feature>
<feature type="domain" description="HPt" evidence="2">
    <location>
        <begin position="18"/>
        <end position="111"/>
    </location>
</feature>
<proteinExistence type="predicted"/>
<name>A0A2S7UB48_9FLAO</name>
<organism evidence="3 4">
    <name type="scientific">Nonlabens arenilitoris</name>
    <dbReference type="NCBI Taxonomy" id="1217969"/>
    <lineage>
        <taxon>Bacteria</taxon>
        <taxon>Pseudomonadati</taxon>
        <taxon>Bacteroidota</taxon>
        <taxon>Flavobacteriia</taxon>
        <taxon>Flavobacteriales</taxon>
        <taxon>Flavobacteriaceae</taxon>
        <taxon>Nonlabens</taxon>
    </lineage>
</organism>
<protein>
    <recommendedName>
        <fullName evidence="2">HPt domain-containing protein</fullName>
    </recommendedName>
</protein>
<keyword evidence="1" id="KW-0597">Phosphoprotein</keyword>
<reference evidence="3 4" key="1">
    <citation type="submission" date="2017-01" db="EMBL/GenBank/DDBJ databases">
        <title>Trade-off between light-utilization and light-protection in marine flavobacteria.</title>
        <authorList>
            <person name="Kumagai Y."/>
            <person name="Yoshizawa S."/>
            <person name="Kogure K."/>
            <person name="Iwasaki W."/>
        </authorList>
    </citation>
    <scope>NUCLEOTIDE SEQUENCE [LARGE SCALE GENOMIC DNA]</scope>
    <source>
        <strain evidence="3 4">KCTC 32109</strain>
    </source>
</reference>
<evidence type="ECO:0000313" key="4">
    <source>
        <dbReference type="Proteomes" id="UP000239747"/>
    </source>
</evidence>
<dbReference type="SUPFAM" id="SSF47226">
    <property type="entry name" value="Histidine-containing phosphotransfer domain, HPT domain"/>
    <property type="match status" value="1"/>
</dbReference>
<comment type="caution">
    <text evidence="3">The sequence shown here is derived from an EMBL/GenBank/DDBJ whole genome shotgun (WGS) entry which is preliminary data.</text>
</comment>
<dbReference type="EMBL" id="MTPW01000001">
    <property type="protein sequence ID" value="PQJ32158.1"/>
    <property type="molecule type" value="Genomic_DNA"/>
</dbReference>
<dbReference type="Gene3D" id="1.20.120.160">
    <property type="entry name" value="HPT domain"/>
    <property type="match status" value="1"/>
</dbReference>
<evidence type="ECO:0000259" key="2">
    <source>
        <dbReference type="PROSITE" id="PS50894"/>
    </source>
</evidence>
<evidence type="ECO:0000256" key="1">
    <source>
        <dbReference type="PROSITE-ProRule" id="PRU00110"/>
    </source>
</evidence>
<sequence length="111" mass="13029">MKQTLYDLQKLKELSDNDAGFIKDMVNMFITEIPKDLEHLAVAIIDDDRARVHEYAHKMKPSIDMFGLDCLSDILIIEAWGKSNDEMEIKEHFMRVNQELDMALIQLKRDF</sequence>
<dbReference type="Pfam" id="PF01627">
    <property type="entry name" value="Hpt"/>
    <property type="match status" value="1"/>
</dbReference>
<dbReference type="Proteomes" id="UP000239747">
    <property type="component" value="Unassembled WGS sequence"/>
</dbReference>
<dbReference type="InterPro" id="IPR036641">
    <property type="entry name" value="HPT_dom_sf"/>
</dbReference>
<dbReference type="GO" id="GO:0000160">
    <property type="term" value="P:phosphorelay signal transduction system"/>
    <property type="evidence" value="ECO:0007669"/>
    <property type="project" value="InterPro"/>
</dbReference>
<accession>A0A2S7UB48</accession>
<keyword evidence="4" id="KW-1185">Reference proteome</keyword>
<dbReference type="AlphaFoldDB" id="A0A2S7UB48"/>
<dbReference type="PROSITE" id="PS50894">
    <property type="entry name" value="HPT"/>
    <property type="match status" value="1"/>
</dbReference>